<evidence type="ECO:0000256" key="1">
    <source>
        <dbReference type="ARBA" id="ARBA00023002"/>
    </source>
</evidence>
<dbReference type="InParanoid" id="A0A067PLY9"/>
<dbReference type="HOGENOM" id="CLU_007383_9_2_1"/>
<keyword evidence="5" id="KW-1185">Reference proteome</keyword>
<evidence type="ECO:0000313" key="4">
    <source>
        <dbReference type="EMBL" id="KDQ55849.1"/>
    </source>
</evidence>
<dbReference type="InterPro" id="IPR036291">
    <property type="entry name" value="NAD(P)-bd_dom_sf"/>
</dbReference>
<dbReference type="STRING" id="933084.A0A067PLY9"/>
<dbReference type="AlphaFoldDB" id="A0A067PLY9"/>
<comment type="similarity">
    <text evidence="2">Belongs to the NAD(P)-dependent epimerase/dehydratase family. Dihydroflavonol-4-reductase subfamily.</text>
</comment>
<evidence type="ECO:0000259" key="3">
    <source>
        <dbReference type="Pfam" id="PF01370"/>
    </source>
</evidence>
<keyword evidence="1" id="KW-0560">Oxidoreductase</keyword>
<proteinExistence type="inferred from homology"/>
<dbReference type="GO" id="GO:0016616">
    <property type="term" value="F:oxidoreductase activity, acting on the CH-OH group of donors, NAD or NADP as acceptor"/>
    <property type="evidence" value="ECO:0007669"/>
    <property type="project" value="TreeGrafter"/>
</dbReference>
<name>A0A067PLY9_9AGAM</name>
<dbReference type="Gene3D" id="3.40.50.720">
    <property type="entry name" value="NAD(P)-binding Rossmann-like Domain"/>
    <property type="match status" value="1"/>
</dbReference>
<gene>
    <name evidence="4" type="ORF">JAAARDRAFT_79765</name>
</gene>
<dbReference type="SUPFAM" id="SSF51735">
    <property type="entry name" value="NAD(P)-binding Rossmann-fold domains"/>
    <property type="match status" value="1"/>
</dbReference>
<dbReference type="InterPro" id="IPR001509">
    <property type="entry name" value="Epimerase_deHydtase"/>
</dbReference>
<protein>
    <recommendedName>
        <fullName evidence="3">NAD-dependent epimerase/dehydratase domain-containing protein</fullName>
    </recommendedName>
</protein>
<dbReference type="PANTHER" id="PTHR10366">
    <property type="entry name" value="NAD DEPENDENT EPIMERASE/DEHYDRATASE"/>
    <property type="match status" value="1"/>
</dbReference>
<evidence type="ECO:0000313" key="5">
    <source>
        <dbReference type="Proteomes" id="UP000027265"/>
    </source>
</evidence>
<reference evidence="5" key="1">
    <citation type="journal article" date="2014" name="Proc. Natl. Acad. Sci. U.S.A.">
        <title>Extensive sampling of basidiomycete genomes demonstrates inadequacy of the white-rot/brown-rot paradigm for wood decay fungi.</title>
        <authorList>
            <person name="Riley R."/>
            <person name="Salamov A.A."/>
            <person name="Brown D.W."/>
            <person name="Nagy L.G."/>
            <person name="Floudas D."/>
            <person name="Held B.W."/>
            <person name="Levasseur A."/>
            <person name="Lombard V."/>
            <person name="Morin E."/>
            <person name="Otillar R."/>
            <person name="Lindquist E.A."/>
            <person name="Sun H."/>
            <person name="LaButti K.M."/>
            <person name="Schmutz J."/>
            <person name="Jabbour D."/>
            <person name="Luo H."/>
            <person name="Baker S.E."/>
            <person name="Pisabarro A.G."/>
            <person name="Walton J.D."/>
            <person name="Blanchette R.A."/>
            <person name="Henrissat B."/>
            <person name="Martin F."/>
            <person name="Cullen D."/>
            <person name="Hibbett D.S."/>
            <person name="Grigoriev I.V."/>
        </authorList>
    </citation>
    <scope>NUCLEOTIDE SEQUENCE [LARGE SCALE GENOMIC DNA]</scope>
    <source>
        <strain evidence="5">MUCL 33604</strain>
    </source>
</reference>
<feature type="domain" description="NAD-dependent epimerase/dehydratase" evidence="3">
    <location>
        <begin position="7"/>
        <end position="255"/>
    </location>
</feature>
<organism evidence="4 5">
    <name type="scientific">Jaapia argillacea MUCL 33604</name>
    <dbReference type="NCBI Taxonomy" id="933084"/>
    <lineage>
        <taxon>Eukaryota</taxon>
        <taxon>Fungi</taxon>
        <taxon>Dikarya</taxon>
        <taxon>Basidiomycota</taxon>
        <taxon>Agaricomycotina</taxon>
        <taxon>Agaricomycetes</taxon>
        <taxon>Agaricomycetidae</taxon>
        <taxon>Jaapiales</taxon>
        <taxon>Jaapiaceae</taxon>
        <taxon>Jaapia</taxon>
    </lineage>
</organism>
<dbReference type="PANTHER" id="PTHR10366:SF564">
    <property type="entry name" value="STEROL-4-ALPHA-CARBOXYLATE 3-DEHYDROGENASE, DECARBOXYLATING"/>
    <property type="match status" value="1"/>
</dbReference>
<dbReference type="EMBL" id="KL197724">
    <property type="protein sequence ID" value="KDQ55849.1"/>
    <property type="molecule type" value="Genomic_DNA"/>
</dbReference>
<evidence type="ECO:0000256" key="2">
    <source>
        <dbReference type="ARBA" id="ARBA00023445"/>
    </source>
</evidence>
<dbReference type="Proteomes" id="UP000027265">
    <property type="component" value="Unassembled WGS sequence"/>
</dbReference>
<dbReference type="InterPro" id="IPR050425">
    <property type="entry name" value="NAD(P)_dehydrat-like"/>
</dbReference>
<accession>A0A067PLY9</accession>
<dbReference type="OrthoDB" id="2735536at2759"/>
<sequence>MLSNPLILVTGASGFLGSHVVHQLLEAGYRVRGTTRSGKVAATQAAWASYGDRVEIVPLDDVASGDITEALEGVEAVCHVAAPLPGTSEPAVIINGAVEGCLNAVRQAEKAGIKKVVVTSSIVAVLNPKVPWHKLTDQNWNVANIDDALGSKKEDPFYVYQAAKTVAEQELWKFGEMHPHVDITTINPLFLYGSFAPGFDIPTRNPSALSTNGYIAKLLLGPEATFPGLPGYTDVVDTARAHVLALKAPPSTTRKRIILSGYWFKWEDAVNYIAEARPELKDRLVDPKRAPDYGPNTVGWMIDTTRAKEVLGMDKMTDWKESVINAIDGYIAFEKKWKTAEAQ</sequence>
<dbReference type="Pfam" id="PF01370">
    <property type="entry name" value="Epimerase"/>
    <property type="match status" value="1"/>
</dbReference>